<evidence type="ECO:0000313" key="1">
    <source>
        <dbReference type="EMBL" id="MBC5841245.1"/>
    </source>
</evidence>
<evidence type="ECO:0000313" key="2">
    <source>
        <dbReference type="Proteomes" id="UP000629963"/>
    </source>
</evidence>
<dbReference type="EMBL" id="JACRUJ010000002">
    <property type="protein sequence ID" value="MBC5841245.1"/>
    <property type="molecule type" value="Genomic_DNA"/>
</dbReference>
<name>A0ABR7J6S7_9FLAO</name>
<dbReference type="InterPro" id="IPR032720">
    <property type="entry name" value="Cys_rich_CWC"/>
</dbReference>
<protein>
    <submittedName>
        <fullName evidence="1">Cysteine-rich CWC family protein</fullName>
    </submittedName>
</protein>
<gene>
    <name evidence="1" type="ORF">H8R23_07480</name>
</gene>
<dbReference type="Proteomes" id="UP000629963">
    <property type="component" value="Unassembled WGS sequence"/>
</dbReference>
<dbReference type="Pfam" id="PF14375">
    <property type="entry name" value="Cys_rich_CWC"/>
    <property type="match status" value="1"/>
</dbReference>
<comment type="caution">
    <text evidence="1">The sequence shown here is derived from an EMBL/GenBank/DDBJ whole genome shotgun (WGS) entry which is preliminary data.</text>
</comment>
<organism evidence="1 2">
    <name type="scientific">Flavobacterium kayseriense</name>
    <dbReference type="NCBI Taxonomy" id="2764714"/>
    <lineage>
        <taxon>Bacteria</taxon>
        <taxon>Pseudomonadati</taxon>
        <taxon>Bacteroidota</taxon>
        <taxon>Flavobacteriia</taxon>
        <taxon>Flavobacteriales</taxon>
        <taxon>Flavobacteriaceae</taxon>
        <taxon>Flavobacterium</taxon>
    </lineage>
</organism>
<dbReference type="InterPro" id="IPR040807">
    <property type="entry name" value="DUF5522"/>
</dbReference>
<dbReference type="RefSeq" id="WP_187009836.1">
    <property type="nucleotide sequence ID" value="NZ_JACRUI010000002.1"/>
</dbReference>
<sequence>MSLIKDKHCSSCGKTFGCAVTDSENQCWCFDYPFIFDTKSERDCLCPSCLKTKCILKIEQYVETISPENAHQNLAKDLPKTNAIINDIDYYIENGNYVFKPWFHLKRGFCCGNNCRHCPYQLKNI</sequence>
<dbReference type="Pfam" id="PF17653">
    <property type="entry name" value="DUF5522"/>
    <property type="match status" value="1"/>
</dbReference>
<proteinExistence type="predicted"/>
<accession>A0ABR7J6S7</accession>
<keyword evidence="2" id="KW-1185">Reference proteome</keyword>
<reference evidence="1 2" key="1">
    <citation type="submission" date="2020-08" db="EMBL/GenBank/DDBJ databases">
        <title>Description of novel Flavobacterium F-380 isolate.</title>
        <authorList>
            <person name="Saticioglu I.B."/>
            <person name="Duman M."/>
            <person name="Altun S."/>
        </authorList>
    </citation>
    <scope>NUCLEOTIDE SEQUENCE [LARGE SCALE GENOMIC DNA]</scope>
    <source>
        <strain evidence="1 2">F-380</strain>
    </source>
</reference>